<dbReference type="SUPFAM" id="SSF101936">
    <property type="entry name" value="DNA-binding pseudobarrel domain"/>
    <property type="match status" value="3"/>
</dbReference>
<dbReference type="InterPro" id="IPR039218">
    <property type="entry name" value="REM_fam"/>
</dbReference>
<keyword evidence="2" id="KW-0677">Repeat</keyword>
<accession>A0A9R1XEI4</accession>
<name>A0A9R1XEI4_LACSA</name>
<dbReference type="PROSITE" id="PS50863">
    <property type="entry name" value="B3"/>
    <property type="match status" value="3"/>
</dbReference>
<keyword evidence="6" id="KW-0539">Nucleus</keyword>
<comment type="caution">
    <text evidence="8">The sequence shown here is derived from an EMBL/GenBank/DDBJ whole genome shotgun (WGS) entry which is preliminary data.</text>
</comment>
<dbReference type="SMART" id="SM01019">
    <property type="entry name" value="B3"/>
    <property type="match status" value="3"/>
</dbReference>
<protein>
    <recommendedName>
        <fullName evidence="7">TF-B3 domain-containing protein</fullName>
    </recommendedName>
</protein>
<evidence type="ECO:0000259" key="7">
    <source>
        <dbReference type="PROSITE" id="PS50863"/>
    </source>
</evidence>
<evidence type="ECO:0000256" key="1">
    <source>
        <dbReference type="ARBA" id="ARBA00004123"/>
    </source>
</evidence>
<dbReference type="InterPro" id="IPR015300">
    <property type="entry name" value="DNA-bd_pseudobarrel_sf"/>
</dbReference>
<comment type="subcellular location">
    <subcellularLocation>
        <location evidence="1">Nucleus</location>
    </subcellularLocation>
</comment>
<evidence type="ECO:0000256" key="4">
    <source>
        <dbReference type="ARBA" id="ARBA00023125"/>
    </source>
</evidence>
<sequence>MADPPSHFFKFIPPGHKFKLSIPSSFLMNLNHGRCFKATLRRGCHEWSVDIDDGVFGEGWRRFVRENGVQEFDIILFKHQGSMVFEFLVFDQSTCERQYPNIFEEMDVEEELFTESDTIFTHRLKNRKKRKRNDYASDQDQENFQVKKETGFTKKKSTTLTPNNHQYFISNLKTCSFKMSVLHLPIHFTTPNCFKVGELILIDNQGRSWPVYLNKIDKNRFYIGCGFKAFRVANSLKEGDAFKFELVEKEKNKLPVVNFLCPFRFEEDDRRYFMGKLKSKLHQLYLPQDFVRLNGLLNKKKVILKNTEDERLWWVDLKKYKNMTCYIMGQGWKDCRVANGLKEGDCFKLSVVDGENPIVSFTFKKNH</sequence>
<keyword evidence="4" id="KW-0238">DNA-binding</keyword>
<dbReference type="AlphaFoldDB" id="A0A9R1XEI4"/>
<feature type="domain" description="TF-B3" evidence="7">
    <location>
        <begin position="167"/>
        <end position="262"/>
    </location>
</feature>
<gene>
    <name evidence="8" type="ORF">LSAT_V11C500240260</name>
</gene>
<keyword evidence="9" id="KW-1185">Reference proteome</keyword>
<feature type="domain" description="TF-B3" evidence="7">
    <location>
        <begin position="269"/>
        <end position="366"/>
    </location>
</feature>
<dbReference type="CDD" id="cd10017">
    <property type="entry name" value="B3_DNA"/>
    <property type="match status" value="3"/>
</dbReference>
<evidence type="ECO:0000313" key="8">
    <source>
        <dbReference type="EMBL" id="KAJ0205172.1"/>
    </source>
</evidence>
<dbReference type="Proteomes" id="UP000235145">
    <property type="component" value="Unassembled WGS sequence"/>
</dbReference>
<evidence type="ECO:0000256" key="3">
    <source>
        <dbReference type="ARBA" id="ARBA00023015"/>
    </source>
</evidence>
<dbReference type="PANTHER" id="PTHR31674:SF62">
    <property type="entry name" value="B3 DOMAIN-CONTAINING PROTEIN REM14-RELATED"/>
    <property type="match status" value="1"/>
</dbReference>
<dbReference type="Pfam" id="PF02362">
    <property type="entry name" value="B3"/>
    <property type="match status" value="3"/>
</dbReference>
<evidence type="ECO:0000256" key="5">
    <source>
        <dbReference type="ARBA" id="ARBA00023163"/>
    </source>
</evidence>
<organism evidence="8 9">
    <name type="scientific">Lactuca sativa</name>
    <name type="common">Garden lettuce</name>
    <dbReference type="NCBI Taxonomy" id="4236"/>
    <lineage>
        <taxon>Eukaryota</taxon>
        <taxon>Viridiplantae</taxon>
        <taxon>Streptophyta</taxon>
        <taxon>Embryophyta</taxon>
        <taxon>Tracheophyta</taxon>
        <taxon>Spermatophyta</taxon>
        <taxon>Magnoliopsida</taxon>
        <taxon>eudicotyledons</taxon>
        <taxon>Gunneridae</taxon>
        <taxon>Pentapetalae</taxon>
        <taxon>asterids</taxon>
        <taxon>campanulids</taxon>
        <taxon>Asterales</taxon>
        <taxon>Asteraceae</taxon>
        <taxon>Cichorioideae</taxon>
        <taxon>Cichorieae</taxon>
        <taxon>Lactucinae</taxon>
        <taxon>Lactuca</taxon>
    </lineage>
</organism>
<dbReference type="PANTHER" id="PTHR31674">
    <property type="entry name" value="B3 DOMAIN-CONTAINING PROTEIN REM-LIKE 3-RELATED"/>
    <property type="match status" value="1"/>
</dbReference>
<keyword evidence="5" id="KW-0804">Transcription</keyword>
<evidence type="ECO:0000313" key="9">
    <source>
        <dbReference type="Proteomes" id="UP000235145"/>
    </source>
</evidence>
<evidence type="ECO:0000256" key="2">
    <source>
        <dbReference type="ARBA" id="ARBA00022737"/>
    </source>
</evidence>
<evidence type="ECO:0000256" key="6">
    <source>
        <dbReference type="ARBA" id="ARBA00023242"/>
    </source>
</evidence>
<dbReference type="InterPro" id="IPR003340">
    <property type="entry name" value="B3_DNA-bd"/>
</dbReference>
<dbReference type="EMBL" id="NBSK02000005">
    <property type="protein sequence ID" value="KAJ0205172.1"/>
    <property type="molecule type" value="Genomic_DNA"/>
</dbReference>
<dbReference type="Gene3D" id="2.40.330.10">
    <property type="entry name" value="DNA-binding pseudobarrel domain"/>
    <property type="match status" value="3"/>
</dbReference>
<dbReference type="GO" id="GO:0003677">
    <property type="term" value="F:DNA binding"/>
    <property type="evidence" value="ECO:0007669"/>
    <property type="project" value="UniProtKB-KW"/>
</dbReference>
<keyword evidence="3" id="KW-0805">Transcription regulation</keyword>
<dbReference type="OrthoDB" id="1109907at2759"/>
<feature type="domain" description="TF-B3" evidence="7">
    <location>
        <begin position="1"/>
        <end position="93"/>
    </location>
</feature>
<dbReference type="GO" id="GO:0005634">
    <property type="term" value="C:nucleus"/>
    <property type="evidence" value="ECO:0007669"/>
    <property type="project" value="UniProtKB-SubCell"/>
</dbReference>
<reference evidence="8 9" key="1">
    <citation type="journal article" date="2017" name="Nat. Commun.">
        <title>Genome assembly with in vitro proximity ligation data and whole-genome triplication in lettuce.</title>
        <authorList>
            <person name="Reyes-Chin-Wo S."/>
            <person name="Wang Z."/>
            <person name="Yang X."/>
            <person name="Kozik A."/>
            <person name="Arikit S."/>
            <person name="Song C."/>
            <person name="Xia L."/>
            <person name="Froenicke L."/>
            <person name="Lavelle D.O."/>
            <person name="Truco M.J."/>
            <person name="Xia R."/>
            <person name="Zhu S."/>
            <person name="Xu C."/>
            <person name="Xu H."/>
            <person name="Xu X."/>
            <person name="Cox K."/>
            <person name="Korf I."/>
            <person name="Meyers B.C."/>
            <person name="Michelmore R.W."/>
        </authorList>
    </citation>
    <scope>NUCLEOTIDE SEQUENCE [LARGE SCALE GENOMIC DNA]</scope>
    <source>
        <strain evidence="9">cv. Salinas</strain>
        <tissue evidence="8">Seedlings</tissue>
    </source>
</reference>
<proteinExistence type="predicted"/>